<feature type="compositionally biased region" description="Pro residues" evidence="17">
    <location>
        <begin position="297"/>
        <end position="310"/>
    </location>
</feature>
<dbReference type="Gene3D" id="1.10.510.10">
    <property type="entry name" value="Transferase(Phosphotransferase) domain 1"/>
    <property type="match status" value="1"/>
</dbReference>
<evidence type="ECO:0000256" key="5">
    <source>
        <dbReference type="ARBA" id="ARBA00022527"/>
    </source>
</evidence>
<dbReference type="SUPFAM" id="SSF56112">
    <property type="entry name" value="Protein kinase-like (PK-like)"/>
    <property type="match status" value="1"/>
</dbReference>
<keyword evidence="7 16" id="KW-0547">Nucleotide-binding</keyword>
<evidence type="ECO:0000313" key="19">
    <source>
        <dbReference type="EnsemblMetazoa" id="XP_022648118"/>
    </source>
</evidence>
<evidence type="ECO:0000259" key="18">
    <source>
        <dbReference type="PROSITE" id="PS50011"/>
    </source>
</evidence>
<evidence type="ECO:0000256" key="15">
    <source>
        <dbReference type="ARBA" id="ARBA00049280"/>
    </source>
</evidence>
<dbReference type="OMA" id="HEWIRDS"/>
<evidence type="ECO:0000313" key="20">
    <source>
        <dbReference type="Proteomes" id="UP000594260"/>
    </source>
</evidence>
<accession>A0A7M7J896</accession>
<feature type="domain" description="Protein kinase" evidence="18">
    <location>
        <begin position="402"/>
        <end position="696"/>
    </location>
</feature>
<dbReference type="PANTHER" id="PTHR24056">
    <property type="entry name" value="CELL DIVISION PROTEIN KINASE"/>
    <property type="match status" value="1"/>
</dbReference>
<evidence type="ECO:0000256" key="14">
    <source>
        <dbReference type="ARBA" id="ARBA00048367"/>
    </source>
</evidence>
<evidence type="ECO:0000256" key="10">
    <source>
        <dbReference type="ARBA" id="ARBA00023242"/>
    </source>
</evidence>
<dbReference type="GO" id="GO:0032968">
    <property type="term" value="P:positive regulation of transcription elongation by RNA polymerase II"/>
    <property type="evidence" value="ECO:0007669"/>
    <property type="project" value="TreeGrafter"/>
</dbReference>
<protein>
    <recommendedName>
        <fullName evidence="11">Cyclin-dependent kinase 12</fullName>
        <ecNumber evidence="4">2.7.11.22</ecNumber>
        <ecNumber evidence="3">2.7.11.23</ecNumber>
    </recommendedName>
    <alternativeName>
        <fullName evidence="12">Cell division protein kinase 12</fullName>
    </alternativeName>
</protein>
<dbReference type="GeneID" id="111244871"/>
<keyword evidence="20" id="KW-1185">Reference proteome</keyword>
<dbReference type="Gene3D" id="3.30.200.20">
    <property type="entry name" value="Phosphorylase Kinase, domain 1"/>
    <property type="match status" value="1"/>
</dbReference>
<dbReference type="GO" id="GO:0008024">
    <property type="term" value="C:cyclin/CDK positive transcription elongation factor complex"/>
    <property type="evidence" value="ECO:0007669"/>
    <property type="project" value="TreeGrafter"/>
</dbReference>
<evidence type="ECO:0000256" key="17">
    <source>
        <dbReference type="SAM" id="MobiDB-lite"/>
    </source>
</evidence>
<dbReference type="Proteomes" id="UP000594260">
    <property type="component" value="Unplaced"/>
</dbReference>
<dbReference type="OrthoDB" id="28397at2759"/>
<evidence type="ECO:0000256" key="6">
    <source>
        <dbReference type="ARBA" id="ARBA00022679"/>
    </source>
</evidence>
<dbReference type="PROSITE" id="PS00108">
    <property type="entry name" value="PROTEIN_KINASE_ST"/>
    <property type="match status" value="1"/>
</dbReference>
<comment type="similarity">
    <text evidence="2">Belongs to the protein kinase superfamily. CMGC Ser/Thr protein kinase family. CDC2/CDKX subfamily.</text>
</comment>
<dbReference type="EC" id="2.7.11.22" evidence="4"/>
<feature type="binding site" evidence="16">
    <location>
        <position position="431"/>
    </location>
    <ligand>
        <name>ATP</name>
        <dbReference type="ChEBI" id="CHEBI:30616"/>
    </ligand>
</feature>
<dbReference type="InterPro" id="IPR050108">
    <property type="entry name" value="CDK"/>
</dbReference>
<keyword evidence="6" id="KW-0808">Transferase</keyword>
<dbReference type="GO" id="GO:0004693">
    <property type="term" value="F:cyclin-dependent protein serine/threonine kinase activity"/>
    <property type="evidence" value="ECO:0007669"/>
    <property type="project" value="UniProtKB-EC"/>
</dbReference>
<evidence type="ECO:0000256" key="7">
    <source>
        <dbReference type="ARBA" id="ARBA00022741"/>
    </source>
</evidence>
<comment type="catalytic activity">
    <reaction evidence="14">
        <text>L-seryl-[protein] + ATP = O-phospho-L-seryl-[protein] + ADP + H(+)</text>
        <dbReference type="Rhea" id="RHEA:17989"/>
        <dbReference type="Rhea" id="RHEA-COMP:9863"/>
        <dbReference type="Rhea" id="RHEA-COMP:11604"/>
        <dbReference type="ChEBI" id="CHEBI:15378"/>
        <dbReference type="ChEBI" id="CHEBI:29999"/>
        <dbReference type="ChEBI" id="CHEBI:30616"/>
        <dbReference type="ChEBI" id="CHEBI:83421"/>
        <dbReference type="ChEBI" id="CHEBI:456216"/>
        <dbReference type="EC" id="2.7.11.22"/>
    </reaction>
</comment>
<dbReference type="Pfam" id="PF00069">
    <property type="entry name" value="Pkinase"/>
    <property type="match status" value="1"/>
</dbReference>
<dbReference type="EnsemblMetazoa" id="XM_022792383">
    <property type="protein sequence ID" value="XP_022648118"/>
    <property type="gene ID" value="LOC111244871"/>
</dbReference>
<reference evidence="19" key="1">
    <citation type="submission" date="2021-01" db="UniProtKB">
        <authorList>
            <consortium name="EnsemblMetazoa"/>
        </authorList>
    </citation>
    <scope>IDENTIFICATION</scope>
</reference>
<dbReference type="CDD" id="cd07864">
    <property type="entry name" value="STKc_CDK12"/>
    <property type="match status" value="1"/>
</dbReference>
<dbReference type="InParanoid" id="A0A7M7J896"/>
<dbReference type="PROSITE" id="PS00107">
    <property type="entry name" value="PROTEIN_KINASE_ATP"/>
    <property type="match status" value="1"/>
</dbReference>
<dbReference type="FunFam" id="1.10.510.10:FF:000415">
    <property type="entry name" value="CMGC/CDK/CRK7 protein kinase, variant"/>
    <property type="match status" value="1"/>
</dbReference>
<dbReference type="RefSeq" id="XP_022648118.1">
    <property type="nucleotide sequence ID" value="XM_022792383.1"/>
</dbReference>
<dbReference type="GO" id="GO:0008353">
    <property type="term" value="F:RNA polymerase II CTD heptapeptide repeat kinase activity"/>
    <property type="evidence" value="ECO:0007669"/>
    <property type="project" value="UniProtKB-EC"/>
</dbReference>
<feature type="compositionally biased region" description="Pro residues" evidence="17">
    <location>
        <begin position="276"/>
        <end position="289"/>
    </location>
</feature>
<comment type="catalytic activity">
    <reaction evidence="15">
        <text>[DNA-directed RNA polymerase] + ATP = phospho-[DNA-directed RNA polymerase] + ADP + H(+)</text>
        <dbReference type="Rhea" id="RHEA:10216"/>
        <dbReference type="Rhea" id="RHEA-COMP:11321"/>
        <dbReference type="Rhea" id="RHEA-COMP:11322"/>
        <dbReference type="ChEBI" id="CHEBI:15378"/>
        <dbReference type="ChEBI" id="CHEBI:30616"/>
        <dbReference type="ChEBI" id="CHEBI:43176"/>
        <dbReference type="ChEBI" id="CHEBI:68546"/>
        <dbReference type="ChEBI" id="CHEBI:456216"/>
        <dbReference type="EC" id="2.7.11.23"/>
    </reaction>
</comment>
<comment type="catalytic activity">
    <reaction evidence="13">
        <text>L-threonyl-[protein] + ATP = O-phospho-L-threonyl-[protein] + ADP + H(+)</text>
        <dbReference type="Rhea" id="RHEA:46608"/>
        <dbReference type="Rhea" id="RHEA-COMP:11060"/>
        <dbReference type="Rhea" id="RHEA-COMP:11605"/>
        <dbReference type="ChEBI" id="CHEBI:15378"/>
        <dbReference type="ChEBI" id="CHEBI:30013"/>
        <dbReference type="ChEBI" id="CHEBI:30616"/>
        <dbReference type="ChEBI" id="CHEBI:61977"/>
        <dbReference type="ChEBI" id="CHEBI:456216"/>
        <dbReference type="EC" id="2.7.11.22"/>
    </reaction>
</comment>
<keyword evidence="5" id="KW-0723">Serine/threonine-protein kinase</keyword>
<dbReference type="KEGG" id="vde:111244871"/>
<proteinExistence type="inferred from homology"/>
<dbReference type="InterPro" id="IPR000719">
    <property type="entry name" value="Prot_kinase_dom"/>
</dbReference>
<keyword evidence="8" id="KW-0418">Kinase</keyword>
<feature type="compositionally biased region" description="Low complexity" evidence="17">
    <location>
        <begin position="733"/>
        <end position="781"/>
    </location>
</feature>
<evidence type="ECO:0000256" key="3">
    <source>
        <dbReference type="ARBA" id="ARBA00012409"/>
    </source>
</evidence>
<dbReference type="GO" id="GO:0030332">
    <property type="term" value="F:cyclin binding"/>
    <property type="evidence" value="ECO:0007669"/>
    <property type="project" value="TreeGrafter"/>
</dbReference>
<evidence type="ECO:0000256" key="8">
    <source>
        <dbReference type="ARBA" id="ARBA00022777"/>
    </source>
</evidence>
<dbReference type="InterPro" id="IPR011009">
    <property type="entry name" value="Kinase-like_dom_sf"/>
</dbReference>
<dbReference type="SMART" id="SM00220">
    <property type="entry name" value="S_TKc"/>
    <property type="match status" value="1"/>
</dbReference>
<feature type="compositionally biased region" description="Low complexity" evidence="17">
    <location>
        <begin position="233"/>
        <end position="250"/>
    </location>
</feature>
<evidence type="ECO:0000256" key="12">
    <source>
        <dbReference type="ARBA" id="ARBA00041920"/>
    </source>
</evidence>
<dbReference type="EC" id="2.7.11.23" evidence="3"/>
<dbReference type="InterPro" id="IPR017441">
    <property type="entry name" value="Protein_kinase_ATP_BS"/>
</dbReference>
<dbReference type="CTD" id="51755"/>
<evidence type="ECO:0000256" key="13">
    <source>
        <dbReference type="ARBA" id="ARBA00047811"/>
    </source>
</evidence>
<evidence type="ECO:0000256" key="2">
    <source>
        <dbReference type="ARBA" id="ARBA00006485"/>
    </source>
</evidence>
<keyword evidence="10" id="KW-0539">Nucleus</keyword>
<evidence type="ECO:0000256" key="9">
    <source>
        <dbReference type="ARBA" id="ARBA00022840"/>
    </source>
</evidence>
<feature type="compositionally biased region" description="Basic and acidic residues" evidence="17">
    <location>
        <begin position="23"/>
        <end position="32"/>
    </location>
</feature>
<feature type="compositionally biased region" description="Basic residues" evidence="17">
    <location>
        <begin position="1"/>
        <end position="22"/>
    </location>
</feature>
<feature type="compositionally biased region" description="Low complexity" evidence="17">
    <location>
        <begin position="81"/>
        <end position="121"/>
    </location>
</feature>
<evidence type="ECO:0000256" key="16">
    <source>
        <dbReference type="PROSITE-ProRule" id="PRU10141"/>
    </source>
</evidence>
<sequence length="788" mass="89367">MGKTSYHKKAKKHKKEKKRHSKDTREHSRLVEYDNVSSGSSLEEEEGVVDSSPERKRLREPVSNDKHDNSNSSSGKHKSSSRYSPLPSSTPPRGSRYSSYESSSYSNTEYRSSSNYVSSSSREPAADSYSKTYDRHPPTSSRYRSLRSPSPLTRSRRTPPVSKKYQSYRDHHSPSPSPYSRRGHSRSRSRTPAGNGGSYRDRSSRGTGGRKSRARSPSPPTPPRRLSHRPRRQSQSLSPDDSFSSSSLASELRKLPKGKNLAMRHTAPSSSSPLAKPVPPPTMVDGPPPMKEDLWPPTQPPLPRSPPPVPTLTTTMTMTTTTIERQPTPPRKGVKELPMPPGINVEDLRRDQHRTFAERNGRTEQSSLASGSMETFRRPTILARNAFDDDLPNWGERCVDVFDIVQQIGEGTYGQVYKAQDRNSGVMVALKKVRMENEKEGFPITAIREIKILRQLNHPSIVNLMEVVTDKSDALDFRKDKGAFYLVFEYMDHDLMGLLESGLVDFKPGHIASFMKQLLEGLSYCHRKNFLHRDIKCSNILMNNQGQIKLADFGLARYYNAEDKDRPYTNKVITLWYRPPELLLGEERYGPAIDVWSCGCILGELFTKEPLFKASQEMQQLDIISQVCGTPTPAVWPRVIQLPLFAQFKPKKQHPRRVRQKFCFMPQQALDLLDQMLELDPERRITADNALRCPWLSSVQPGELRPPELPRYQDCHEMWSKKRKRMLRMQEQQQAMHAVQQQQQQLMQDENGSNNNDVNSGNNNTSNNNSNSMTNSGSSSTALRNGAG</sequence>
<name>A0A7M7J896_VARDE</name>
<feature type="compositionally biased region" description="Basic and acidic residues" evidence="17">
    <location>
        <begin position="52"/>
        <end position="69"/>
    </location>
</feature>
<dbReference type="AlphaFoldDB" id="A0A7M7J896"/>
<evidence type="ECO:0000256" key="1">
    <source>
        <dbReference type="ARBA" id="ARBA00004123"/>
    </source>
</evidence>
<dbReference type="PROSITE" id="PS50011">
    <property type="entry name" value="PROTEIN_KINASE_DOM"/>
    <property type="match status" value="1"/>
</dbReference>
<organism evidence="19 20">
    <name type="scientific">Varroa destructor</name>
    <name type="common">Honeybee mite</name>
    <dbReference type="NCBI Taxonomy" id="109461"/>
    <lineage>
        <taxon>Eukaryota</taxon>
        <taxon>Metazoa</taxon>
        <taxon>Ecdysozoa</taxon>
        <taxon>Arthropoda</taxon>
        <taxon>Chelicerata</taxon>
        <taxon>Arachnida</taxon>
        <taxon>Acari</taxon>
        <taxon>Parasitiformes</taxon>
        <taxon>Mesostigmata</taxon>
        <taxon>Gamasina</taxon>
        <taxon>Dermanyssoidea</taxon>
        <taxon>Varroidae</taxon>
        <taxon>Varroa</taxon>
    </lineage>
</organism>
<dbReference type="GO" id="GO:0005524">
    <property type="term" value="F:ATP binding"/>
    <property type="evidence" value="ECO:0007669"/>
    <property type="project" value="UniProtKB-UniRule"/>
</dbReference>
<dbReference type="FunFam" id="3.30.200.20:FF:000074">
    <property type="entry name" value="cyclin-dependent kinase 12 isoform X2"/>
    <property type="match status" value="1"/>
</dbReference>
<keyword evidence="9 16" id="KW-0067">ATP-binding</keyword>
<evidence type="ECO:0000256" key="4">
    <source>
        <dbReference type="ARBA" id="ARBA00012425"/>
    </source>
</evidence>
<dbReference type="InterPro" id="IPR008271">
    <property type="entry name" value="Ser/Thr_kinase_AS"/>
</dbReference>
<feature type="region of interest" description="Disordered" evidence="17">
    <location>
        <begin position="733"/>
        <end position="788"/>
    </location>
</feature>
<feature type="region of interest" description="Disordered" evidence="17">
    <location>
        <begin position="323"/>
        <end position="345"/>
    </location>
</feature>
<dbReference type="PANTHER" id="PTHR24056:SF546">
    <property type="entry name" value="CYCLIN-DEPENDENT KINASE 12"/>
    <property type="match status" value="1"/>
</dbReference>
<comment type="subcellular location">
    <subcellularLocation>
        <location evidence="1">Nucleus</location>
    </subcellularLocation>
</comment>
<feature type="compositionally biased region" description="Low complexity" evidence="17">
    <location>
        <begin position="138"/>
        <end position="153"/>
    </location>
</feature>
<evidence type="ECO:0000256" key="11">
    <source>
        <dbReference type="ARBA" id="ARBA00040213"/>
    </source>
</evidence>
<feature type="region of interest" description="Disordered" evidence="17">
    <location>
        <begin position="1"/>
        <end position="311"/>
    </location>
</feature>